<dbReference type="AlphaFoldDB" id="A0AAW4Y1P0"/>
<name>A0AAW4Y1P0_9BURK</name>
<gene>
    <name evidence="3" type="ORF">LPW39_20720</name>
</gene>
<evidence type="ECO:0000313" key="4">
    <source>
        <dbReference type="Proteomes" id="UP001199260"/>
    </source>
</evidence>
<proteinExistence type="predicted"/>
<keyword evidence="4" id="KW-1185">Reference proteome</keyword>
<feature type="transmembrane region" description="Helical" evidence="1">
    <location>
        <begin position="150"/>
        <end position="173"/>
    </location>
</feature>
<reference evidence="3 4" key="1">
    <citation type="submission" date="2021-11" db="EMBL/GenBank/DDBJ databases">
        <title>Genome sequence.</title>
        <authorList>
            <person name="Sun Q."/>
        </authorList>
    </citation>
    <scope>NUCLEOTIDE SEQUENCE [LARGE SCALE GENOMIC DNA]</scope>
    <source>
        <strain evidence="3 4">KCTC 12005</strain>
    </source>
</reference>
<keyword evidence="1" id="KW-1133">Transmembrane helix</keyword>
<feature type="transmembrane region" description="Helical" evidence="1">
    <location>
        <begin position="73"/>
        <end position="92"/>
    </location>
</feature>
<dbReference type="InterPro" id="IPR036938">
    <property type="entry name" value="PAP2/HPO_sf"/>
</dbReference>
<feature type="transmembrane region" description="Helical" evidence="1">
    <location>
        <begin position="101"/>
        <end position="117"/>
    </location>
</feature>
<dbReference type="CDD" id="cd03396">
    <property type="entry name" value="PAP2_like_6"/>
    <property type="match status" value="1"/>
</dbReference>
<organism evidence="3 4">
    <name type="scientific">Comamonas koreensis</name>
    <dbReference type="NCBI Taxonomy" id="160825"/>
    <lineage>
        <taxon>Bacteria</taxon>
        <taxon>Pseudomonadati</taxon>
        <taxon>Pseudomonadota</taxon>
        <taxon>Betaproteobacteria</taxon>
        <taxon>Burkholderiales</taxon>
        <taxon>Comamonadaceae</taxon>
        <taxon>Comamonas</taxon>
    </lineage>
</organism>
<keyword evidence="1" id="KW-0812">Transmembrane</keyword>
<feature type="transmembrane region" description="Helical" evidence="1">
    <location>
        <begin position="180"/>
        <end position="198"/>
    </location>
</feature>
<dbReference type="SUPFAM" id="SSF48317">
    <property type="entry name" value="Acid phosphatase/Vanadium-dependent haloperoxidase"/>
    <property type="match status" value="1"/>
</dbReference>
<comment type="caution">
    <text evidence="3">The sequence shown here is derived from an EMBL/GenBank/DDBJ whole genome shotgun (WGS) entry which is preliminary data.</text>
</comment>
<sequence length="237" mass="26014">MPSCPPASFTDTRTPWYNPRWLLATVLSFLLIALWDAFGQDLALAHLWGTAQGFALRDDHFLVAYMHQGMRNLGWVVVLALSLGVWLPFGLLRKLPTARRVQLLVSILASLAVVAILKRSSATSCPWDLSIFGGVAEYVSHWRWGLHDGGAGHCFPAGHAAAGFSFVGGYFALARDTPRAARWWLAVALAVGLLLGLGQQMRGAHYMSHTLWTAWLCWTAGLAIDMGMARRRSQAAD</sequence>
<dbReference type="RefSeq" id="WP_230779546.1">
    <property type="nucleotide sequence ID" value="NZ_JAJNCT010000030.1"/>
</dbReference>
<dbReference type="Proteomes" id="UP001199260">
    <property type="component" value="Unassembled WGS sequence"/>
</dbReference>
<evidence type="ECO:0000259" key="2">
    <source>
        <dbReference type="Pfam" id="PF01569"/>
    </source>
</evidence>
<protein>
    <submittedName>
        <fullName evidence="3">Phosphatase PAP2 family protein</fullName>
    </submittedName>
</protein>
<dbReference type="Pfam" id="PF01569">
    <property type="entry name" value="PAP2"/>
    <property type="match status" value="1"/>
</dbReference>
<feature type="transmembrane region" description="Helical" evidence="1">
    <location>
        <begin position="21"/>
        <end position="38"/>
    </location>
</feature>
<feature type="domain" description="Phosphatidic acid phosphatase type 2/haloperoxidase" evidence="2">
    <location>
        <begin position="101"/>
        <end position="224"/>
    </location>
</feature>
<evidence type="ECO:0000256" key="1">
    <source>
        <dbReference type="SAM" id="Phobius"/>
    </source>
</evidence>
<keyword evidence="1" id="KW-0472">Membrane</keyword>
<dbReference type="EMBL" id="JAJNCT010000030">
    <property type="protein sequence ID" value="MCD2167546.1"/>
    <property type="molecule type" value="Genomic_DNA"/>
</dbReference>
<dbReference type="InterPro" id="IPR000326">
    <property type="entry name" value="PAP2/HPO"/>
</dbReference>
<accession>A0AAW4Y1P0</accession>
<feature type="transmembrane region" description="Helical" evidence="1">
    <location>
        <begin position="204"/>
        <end position="224"/>
    </location>
</feature>
<evidence type="ECO:0000313" key="3">
    <source>
        <dbReference type="EMBL" id="MCD2167546.1"/>
    </source>
</evidence>